<dbReference type="InterPro" id="IPR001623">
    <property type="entry name" value="DnaJ_domain"/>
</dbReference>
<evidence type="ECO:0000256" key="1">
    <source>
        <dbReference type="ARBA" id="ARBA00023186"/>
    </source>
</evidence>
<dbReference type="PROSITE" id="PS50076">
    <property type="entry name" value="DNAJ_2"/>
    <property type="match status" value="1"/>
</dbReference>
<feature type="transmembrane region" description="Helical" evidence="2">
    <location>
        <begin position="156"/>
        <end position="189"/>
    </location>
</feature>
<evidence type="ECO:0000313" key="4">
    <source>
        <dbReference type="EMBL" id="UTG68836.1"/>
    </source>
</evidence>
<dbReference type="Proteomes" id="UP001057296">
    <property type="component" value="Chromosome"/>
</dbReference>
<dbReference type="RefSeq" id="WP_254323683.1">
    <property type="nucleotide sequence ID" value="NZ_CP073115.1"/>
</dbReference>
<protein>
    <submittedName>
        <fullName evidence="4">DnaJ domain-containing protein</fullName>
    </submittedName>
</protein>
<keyword evidence="2" id="KW-1133">Transmembrane helix</keyword>
<dbReference type="PRINTS" id="PR00625">
    <property type="entry name" value="JDOMAIN"/>
</dbReference>
<dbReference type="Gene3D" id="1.10.287.110">
    <property type="entry name" value="DnaJ domain"/>
    <property type="match status" value="1"/>
</dbReference>
<dbReference type="SUPFAM" id="SSF46565">
    <property type="entry name" value="Chaperone J-domain"/>
    <property type="match status" value="1"/>
</dbReference>
<dbReference type="PANTHER" id="PTHR44145:SF3">
    <property type="entry name" value="DNAJ HOMOLOG SUBFAMILY A MEMBER 3, MITOCHONDRIAL"/>
    <property type="match status" value="1"/>
</dbReference>
<dbReference type="AlphaFoldDB" id="A0A9X9HSM5"/>
<dbReference type="SMART" id="SM00271">
    <property type="entry name" value="DnaJ"/>
    <property type="match status" value="1"/>
</dbReference>
<name>A0A9X9HSM5_NEISU</name>
<dbReference type="CDD" id="cd06257">
    <property type="entry name" value="DnaJ"/>
    <property type="match status" value="1"/>
</dbReference>
<accession>A0A9X9HSM5</accession>
<feature type="domain" description="J" evidence="3">
    <location>
        <begin position="5"/>
        <end position="64"/>
    </location>
</feature>
<dbReference type="InterPro" id="IPR036869">
    <property type="entry name" value="J_dom_sf"/>
</dbReference>
<evidence type="ECO:0000256" key="2">
    <source>
        <dbReference type="SAM" id="Phobius"/>
    </source>
</evidence>
<dbReference type="PANTHER" id="PTHR44145">
    <property type="entry name" value="DNAJ HOMOLOG SUBFAMILY A MEMBER 3, MITOCHONDRIAL"/>
    <property type="match status" value="1"/>
</dbReference>
<proteinExistence type="predicted"/>
<dbReference type="EMBL" id="CP073115">
    <property type="protein sequence ID" value="UTG68836.1"/>
    <property type="molecule type" value="Genomic_DNA"/>
</dbReference>
<sequence length="210" mass="23727">MEQVNLYEILGVSQDADINVIREAYGKLVANPDIQKDAERFKAIGQAFEVLSHPEKRLAYDAAMQYERQEVQDNGFNNTVVNHTENYNTGNNNMGANMVNKSNSEVKNYVFIAYITYALGLFIWFAPVVGVILAYVKHDEAQGSIYASHIDWLIKTFWVSLVGMLFGMLTILILIGWLILAATGVWLIYRVVVGLIKLNDDKPVSNQGWF</sequence>
<dbReference type="Pfam" id="PF00226">
    <property type="entry name" value="DnaJ"/>
    <property type="match status" value="1"/>
</dbReference>
<evidence type="ECO:0000259" key="3">
    <source>
        <dbReference type="PROSITE" id="PS50076"/>
    </source>
</evidence>
<keyword evidence="2" id="KW-0472">Membrane</keyword>
<keyword evidence="1" id="KW-0143">Chaperone</keyword>
<gene>
    <name evidence="4" type="ORF">KCG54_06190</name>
</gene>
<feature type="transmembrane region" description="Helical" evidence="2">
    <location>
        <begin position="111"/>
        <end position="136"/>
    </location>
</feature>
<reference evidence="4" key="1">
    <citation type="submission" date="2021-04" db="EMBL/GenBank/DDBJ databases">
        <title>Characterizing Neisseria spp. as novel respiratory pathobionts in bronchiectasis.</title>
        <authorList>
            <person name="Li L."/>
            <person name="Mac Aogain M."/>
            <person name="Xu T."/>
            <person name="Jaggi T.K."/>
            <person name="Chan L.Y."/>
            <person name="Keir H.R."/>
            <person name="Dicker A.J."/>
            <person name="Qu J."/>
            <person name="Liu Y."/>
            <person name="Chen H.S."/>
            <person name="Koh M.S."/>
            <person name="Ong T.H."/>
            <person name="Lim A.Y.H."/>
            <person name="Abisheganaden J."/>
            <person name="Low T.B."/>
            <person name="Oliver B.G."/>
            <person name="Tan N.S."/>
            <person name="Fang M."/>
            <person name="Chalmers J.D."/>
            <person name="Chotirmall S.H."/>
        </authorList>
    </citation>
    <scope>NUCLEOTIDE SEQUENCE</scope>
    <source>
        <strain evidence="4">TT0077</strain>
    </source>
</reference>
<dbReference type="InterPro" id="IPR051938">
    <property type="entry name" value="Apopto_cytoskel_mod"/>
</dbReference>
<evidence type="ECO:0000313" key="5">
    <source>
        <dbReference type="Proteomes" id="UP001057296"/>
    </source>
</evidence>
<organism evidence="4 5">
    <name type="scientific">Neisseria subflava</name>
    <dbReference type="NCBI Taxonomy" id="28449"/>
    <lineage>
        <taxon>Bacteria</taxon>
        <taxon>Pseudomonadati</taxon>
        <taxon>Pseudomonadota</taxon>
        <taxon>Betaproteobacteria</taxon>
        <taxon>Neisseriales</taxon>
        <taxon>Neisseriaceae</taxon>
        <taxon>Neisseria</taxon>
    </lineage>
</organism>
<keyword evidence="2" id="KW-0812">Transmembrane</keyword>